<keyword evidence="1 7" id="KW-0227">DNA damage</keyword>
<evidence type="ECO:0000256" key="3">
    <source>
        <dbReference type="ARBA" id="ARBA00023204"/>
    </source>
</evidence>
<dbReference type="InterPro" id="IPR023170">
    <property type="entry name" value="HhH_base_excis_C"/>
</dbReference>
<dbReference type="KEGG" id="smf:Smon_0716"/>
<evidence type="ECO:0000256" key="6">
    <source>
        <dbReference type="ARBA" id="ARBA00023295"/>
    </source>
</evidence>
<dbReference type="SUPFAM" id="SSF48150">
    <property type="entry name" value="DNA-glycosylase"/>
    <property type="match status" value="1"/>
</dbReference>
<dbReference type="GeneID" id="29673488"/>
<dbReference type="EC" id="4.2.99.18" evidence="7"/>
<comment type="similarity">
    <text evidence="7">Belongs to the type-2 OGG1 family.</text>
</comment>
<evidence type="ECO:0000259" key="8">
    <source>
        <dbReference type="SMART" id="SM00478"/>
    </source>
</evidence>
<dbReference type="HAMAP" id="MF_00241">
    <property type="entry name" value="Ogg"/>
    <property type="match status" value="1"/>
</dbReference>
<evidence type="ECO:0000256" key="7">
    <source>
        <dbReference type="HAMAP-Rule" id="MF_00241"/>
    </source>
</evidence>
<evidence type="ECO:0000313" key="10">
    <source>
        <dbReference type="Proteomes" id="UP000002072"/>
    </source>
</evidence>
<feature type="active site" evidence="7">
    <location>
        <position position="157"/>
    </location>
</feature>
<gene>
    <name evidence="7" type="primary">ogg</name>
    <name evidence="9" type="ordered locus">Smon_0716</name>
</gene>
<organism evidence="9 10">
    <name type="scientific">Streptobacillus moniliformis (strain ATCC 14647 / DSM 12112 / NCTC 10651 / 9901)</name>
    <dbReference type="NCBI Taxonomy" id="519441"/>
    <lineage>
        <taxon>Bacteria</taxon>
        <taxon>Fusobacteriati</taxon>
        <taxon>Fusobacteriota</taxon>
        <taxon>Fusobacteriia</taxon>
        <taxon>Fusobacteriales</taxon>
        <taxon>Leptotrichiaceae</taxon>
        <taxon>Streptobacillus</taxon>
    </lineage>
</organism>
<evidence type="ECO:0000256" key="1">
    <source>
        <dbReference type="ARBA" id="ARBA00022763"/>
    </source>
</evidence>
<feature type="site" description="Important for guanine/8-oxoguanine distinction" evidence="7">
    <location>
        <position position="217"/>
    </location>
</feature>
<evidence type="ECO:0000256" key="4">
    <source>
        <dbReference type="ARBA" id="ARBA00023239"/>
    </source>
</evidence>
<accession>D1AY13</accession>
<dbReference type="SMART" id="SM00478">
    <property type="entry name" value="ENDO3c"/>
    <property type="match status" value="1"/>
</dbReference>
<dbReference type="GO" id="GO:0016799">
    <property type="term" value="F:hydrolase activity, hydrolyzing N-glycosyl compounds"/>
    <property type="evidence" value="ECO:0007669"/>
    <property type="project" value="UniProtKB-UniRule"/>
</dbReference>
<dbReference type="EMBL" id="CP001779">
    <property type="protein sequence ID" value="ACZ01189.1"/>
    <property type="molecule type" value="Genomic_DNA"/>
</dbReference>
<evidence type="ECO:0000256" key="2">
    <source>
        <dbReference type="ARBA" id="ARBA00022801"/>
    </source>
</evidence>
<evidence type="ECO:0000256" key="5">
    <source>
        <dbReference type="ARBA" id="ARBA00023268"/>
    </source>
</evidence>
<dbReference type="InterPro" id="IPR003265">
    <property type="entry name" value="HhH-GPD_domain"/>
</dbReference>
<dbReference type="HOGENOM" id="CLU_104937_0_0_0"/>
<dbReference type="Gene3D" id="1.10.340.30">
    <property type="entry name" value="Hypothetical protein, domain 2"/>
    <property type="match status" value="1"/>
</dbReference>
<dbReference type="InterPro" id="IPR012092">
    <property type="entry name" value="DNA_glyclase/AP_lyase_Ogg"/>
</dbReference>
<keyword evidence="3 7" id="KW-0234">DNA repair</keyword>
<dbReference type="EC" id="3.2.2.-" evidence="7"/>
<dbReference type="Proteomes" id="UP000002072">
    <property type="component" value="Chromosome"/>
</dbReference>
<dbReference type="GO" id="GO:0140078">
    <property type="term" value="F:class I DNA-(apurinic or apyrimidinic site) endonuclease activity"/>
    <property type="evidence" value="ECO:0007669"/>
    <property type="project" value="UniProtKB-EC"/>
</dbReference>
<dbReference type="GO" id="GO:0006284">
    <property type="term" value="P:base-excision repair"/>
    <property type="evidence" value="ECO:0007669"/>
    <property type="project" value="UniProtKB-UniRule"/>
</dbReference>
<dbReference type="STRING" id="519441.Smon_0716"/>
<sequence length="217" mass="25289">MKINVEKQKEIELIYSSILNKIENAIEGYANTINYEEKDYFAEIAFCILTPQSKAKNAWSAIEKLKENNLLYVGEEKDIVEYLNVVRFKNNKARYLVELRNLMTRNGKLDSKNILAEIEGVKEKRDWILNNVKGMGLKEAAHVLRNLGYGRYLAILDRHVLKNLKELGVIEEIPASLTKKKYFEIEKLMEEYSKQVNISMDALDLVFWYQQAGDVFK</sequence>
<name>D1AY13_STRM9</name>
<keyword evidence="4 7" id="KW-0456">Lyase</keyword>
<protein>
    <recommendedName>
        <fullName evidence="7">8-oxoguanine DNA glycosylase/AP lyase</fullName>
    </recommendedName>
    <domain>
        <recommendedName>
            <fullName evidence="7">8-oxoguanine DNA glycosylase</fullName>
            <shortName evidence="7">8-oxoG DNA glycosylase</shortName>
            <ecNumber evidence="7">3.2.2.-</ecNumber>
        </recommendedName>
    </domain>
    <domain>
        <recommendedName>
            <fullName evidence="7">DNA-(apurinic or apyrimidinic site) lyase</fullName>
            <shortName evidence="7">AP lyase</shortName>
            <ecNumber evidence="7">4.2.99.18</ecNumber>
        </recommendedName>
    </domain>
</protein>
<dbReference type="eggNOG" id="COG1059">
    <property type="taxonomic scope" value="Bacteria"/>
</dbReference>
<feature type="domain" description="HhH-GPD" evidence="8">
    <location>
        <begin position="49"/>
        <end position="211"/>
    </location>
</feature>
<dbReference type="Gene3D" id="1.10.1670.10">
    <property type="entry name" value="Helix-hairpin-Helix base-excision DNA repair enzymes (C-terminal)"/>
    <property type="match status" value="1"/>
</dbReference>
<dbReference type="NCBIfam" id="NF002305">
    <property type="entry name" value="PRK01229.1"/>
    <property type="match status" value="1"/>
</dbReference>
<dbReference type="OrthoDB" id="82294at2"/>
<dbReference type="InterPro" id="IPR011257">
    <property type="entry name" value="DNA_glycosylase"/>
</dbReference>
<comment type="catalytic activity">
    <reaction evidence="7">
        <text>2'-deoxyribonucleotide-(2'-deoxyribose 5'-phosphate)-2'-deoxyribonucleotide-DNA = a 3'-end 2'-deoxyribonucleotide-(2,3-dehydro-2,3-deoxyribose 5'-phosphate)-DNA + a 5'-end 5'-phospho-2'-deoxyribonucleoside-DNA + H(+)</text>
        <dbReference type="Rhea" id="RHEA:66592"/>
        <dbReference type="Rhea" id="RHEA-COMP:13180"/>
        <dbReference type="Rhea" id="RHEA-COMP:16897"/>
        <dbReference type="Rhea" id="RHEA-COMP:17067"/>
        <dbReference type="ChEBI" id="CHEBI:15378"/>
        <dbReference type="ChEBI" id="CHEBI:136412"/>
        <dbReference type="ChEBI" id="CHEBI:157695"/>
        <dbReference type="ChEBI" id="CHEBI:167181"/>
        <dbReference type="EC" id="4.2.99.18"/>
    </reaction>
</comment>
<evidence type="ECO:0000313" key="9">
    <source>
        <dbReference type="EMBL" id="ACZ01189.1"/>
    </source>
</evidence>
<dbReference type="RefSeq" id="WP_012858740.1">
    <property type="nucleotide sequence ID" value="NC_013515.1"/>
</dbReference>
<keyword evidence="10" id="KW-1185">Reference proteome</keyword>
<dbReference type="Pfam" id="PF22175">
    <property type="entry name" value="Ogg-HhH"/>
    <property type="match status" value="1"/>
</dbReference>
<keyword evidence="2 7" id="KW-0378">Hydrolase</keyword>
<keyword evidence="6 7" id="KW-0326">Glycosidase</keyword>
<dbReference type="AlphaFoldDB" id="D1AY13"/>
<feature type="active site" evidence="7">
    <location>
        <position position="138"/>
    </location>
</feature>
<proteinExistence type="inferred from homology"/>
<reference evidence="9 10" key="1">
    <citation type="journal article" date="2009" name="Stand. Genomic Sci.">
        <title>Complete genome sequence of Streptobacillus moniliformis type strain (9901T).</title>
        <authorList>
            <person name="Nolan M."/>
            <person name="Gronow S."/>
            <person name="Lapidus A."/>
            <person name="Ivanova N."/>
            <person name="Copeland A."/>
            <person name="Lucas S."/>
            <person name="Del Rio T.G."/>
            <person name="Chen F."/>
            <person name="Tice H."/>
            <person name="Pitluck S."/>
            <person name="Cheng J.F."/>
            <person name="Sims D."/>
            <person name="Meincke L."/>
            <person name="Bruce D."/>
            <person name="Goodwin L."/>
            <person name="Brettin T."/>
            <person name="Han C."/>
            <person name="Detter J.C."/>
            <person name="Ovchinikova G."/>
            <person name="Pati A."/>
            <person name="Mavromatis K."/>
            <person name="Mikhailova N."/>
            <person name="Chen A."/>
            <person name="Palaniappan K."/>
            <person name="Land M."/>
            <person name="Hauser L."/>
            <person name="Chang Y.J."/>
            <person name="Jeffries C.D."/>
            <person name="Rohde M."/>
            <person name="Sproer C."/>
            <person name="Goker M."/>
            <person name="Bristow J."/>
            <person name="Eisen J.A."/>
            <person name="Markowitz V."/>
            <person name="Hugenholtz P."/>
            <person name="Kyrpides N.C."/>
            <person name="Klenk H.P."/>
            <person name="Chain P."/>
        </authorList>
    </citation>
    <scope>NUCLEOTIDE SEQUENCE [LARGE SCALE GENOMIC DNA]</scope>
    <source>
        <strain evidence="10">ATCC 14647 / DSM 12112 / NCTC 10651 / 9901</strain>
    </source>
</reference>
<comment type="function">
    <text evidence="7">Catalyzes the excision of an oxidatively damaged form of guanine (7,8-dihydro-8-oxoguanine = 8-oxoG) from DNA. Also cleaves the DNA backbone at apurinic/apyrimidinic sites (AP sites).</text>
</comment>
<keyword evidence="5 7" id="KW-0511">Multifunctional enzyme</keyword>